<dbReference type="Proteomes" id="UP000316665">
    <property type="component" value="Chromosome"/>
</dbReference>
<dbReference type="CDD" id="cd07185">
    <property type="entry name" value="OmpA_C-like"/>
    <property type="match status" value="1"/>
</dbReference>
<dbReference type="Pfam" id="PF00691">
    <property type="entry name" value="OmpA"/>
    <property type="match status" value="1"/>
</dbReference>
<organism evidence="7 8">
    <name type="scientific">Janthinobacterium tructae</name>
    <dbReference type="NCBI Taxonomy" id="2590869"/>
    <lineage>
        <taxon>Bacteria</taxon>
        <taxon>Pseudomonadati</taxon>
        <taxon>Pseudomonadota</taxon>
        <taxon>Betaproteobacteria</taxon>
        <taxon>Burkholderiales</taxon>
        <taxon>Oxalobacteraceae</taxon>
        <taxon>Janthinobacterium</taxon>
    </lineage>
</organism>
<evidence type="ECO:0000256" key="5">
    <source>
        <dbReference type="SAM" id="SignalP"/>
    </source>
</evidence>
<feature type="domain" description="OmpA-like" evidence="6">
    <location>
        <begin position="148"/>
        <end position="263"/>
    </location>
</feature>
<reference evidence="7 8" key="1">
    <citation type="submission" date="2019-06" db="EMBL/GenBank/DDBJ databases">
        <title>Complete genome sequence of Janthinobacterium sp. SNU WT3 isolated from diseased rainbow trout.</title>
        <authorList>
            <person name="Oh W.T."/>
            <person name="Park S.C."/>
        </authorList>
    </citation>
    <scope>NUCLEOTIDE SEQUENCE [LARGE SCALE GENOMIC DNA]</scope>
    <source>
        <strain evidence="7 8">SNU WT3</strain>
    </source>
</reference>
<evidence type="ECO:0000256" key="1">
    <source>
        <dbReference type="ARBA" id="ARBA00004442"/>
    </source>
</evidence>
<evidence type="ECO:0000313" key="8">
    <source>
        <dbReference type="Proteomes" id="UP000316665"/>
    </source>
</evidence>
<dbReference type="GO" id="GO:0009279">
    <property type="term" value="C:cell outer membrane"/>
    <property type="evidence" value="ECO:0007669"/>
    <property type="project" value="UniProtKB-SubCell"/>
</dbReference>
<gene>
    <name evidence="7" type="ORF">FJQ89_10840</name>
</gene>
<dbReference type="InterPro" id="IPR006665">
    <property type="entry name" value="OmpA-like"/>
</dbReference>
<dbReference type="PROSITE" id="PS51123">
    <property type="entry name" value="OMPA_2"/>
    <property type="match status" value="1"/>
</dbReference>
<name>A0A4Y6RD16_9BURK</name>
<dbReference type="InterPro" id="IPR006664">
    <property type="entry name" value="OMP_bac"/>
</dbReference>
<dbReference type="Gene3D" id="3.40.1520.20">
    <property type="match status" value="1"/>
</dbReference>
<evidence type="ECO:0000256" key="2">
    <source>
        <dbReference type="ARBA" id="ARBA00023136"/>
    </source>
</evidence>
<dbReference type="OrthoDB" id="9782229at2"/>
<accession>A0A4Y6RD16</accession>
<keyword evidence="5" id="KW-0732">Signal</keyword>
<dbReference type="Gene3D" id="3.30.1330.60">
    <property type="entry name" value="OmpA-like domain"/>
    <property type="match status" value="1"/>
</dbReference>
<evidence type="ECO:0000313" key="7">
    <source>
        <dbReference type="EMBL" id="QDG70851.1"/>
    </source>
</evidence>
<keyword evidence="8" id="KW-1185">Reference proteome</keyword>
<evidence type="ECO:0000256" key="3">
    <source>
        <dbReference type="ARBA" id="ARBA00023237"/>
    </source>
</evidence>
<dbReference type="PRINTS" id="PR01021">
    <property type="entry name" value="OMPADOMAIN"/>
</dbReference>
<feature type="signal peptide" evidence="5">
    <location>
        <begin position="1"/>
        <end position="22"/>
    </location>
</feature>
<evidence type="ECO:0000256" key="4">
    <source>
        <dbReference type="PROSITE-ProRule" id="PRU00473"/>
    </source>
</evidence>
<dbReference type="PANTHER" id="PTHR30329:SF21">
    <property type="entry name" value="LIPOPROTEIN YIAD-RELATED"/>
    <property type="match status" value="1"/>
</dbReference>
<dbReference type="PANTHER" id="PTHR30329">
    <property type="entry name" value="STATOR ELEMENT OF FLAGELLAR MOTOR COMPLEX"/>
    <property type="match status" value="1"/>
</dbReference>
<dbReference type="InterPro" id="IPR050330">
    <property type="entry name" value="Bact_OuterMem_StrucFunc"/>
</dbReference>
<keyword evidence="2 4" id="KW-0472">Membrane</keyword>
<dbReference type="AlphaFoldDB" id="A0A4Y6RD16"/>
<dbReference type="SUPFAM" id="SSF103088">
    <property type="entry name" value="OmpA-like"/>
    <property type="match status" value="1"/>
</dbReference>
<evidence type="ECO:0000259" key="6">
    <source>
        <dbReference type="PROSITE" id="PS51123"/>
    </source>
</evidence>
<proteinExistence type="predicted"/>
<dbReference type="EMBL" id="CP041185">
    <property type="protein sequence ID" value="QDG70851.1"/>
    <property type="molecule type" value="Genomic_DNA"/>
</dbReference>
<comment type="subcellular location">
    <subcellularLocation>
        <location evidence="1">Cell outer membrane</location>
    </subcellularLocation>
</comment>
<sequence length="263" mass="27900">MKSHIFLLPLLLSAAVPCHAQAQTQAPQTPMPGQILVTGTLADEAGKAAVLARLRELYGAERVVDQIAIGNVAVPANWNAYVQKLIAPNLKLISRGQISIAGNNVSVRGEVANEAQRQQIASDIATSLNPTYIVNNGLRVKAAEAEQGLLDAALDKRIIEFDSGKASITQAGLAILDEMAAVMLKLRGRKVEVIGHTDDTGLRASNVALSQARAEAVRTYLASKGIMAESVLVSGQGPDRPVASNATADGRARNRRIEFRIAQ</sequence>
<keyword evidence="3" id="KW-0998">Cell outer membrane</keyword>
<dbReference type="InterPro" id="IPR036737">
    <property type="entry name" value="OmpA-like_sf"/>
</dbReference>
<feature type="chain" id="PRO_5021364611" evidence="5">
    <location>
        <begin position="23"/>
        <end position="263"/>
    </location>
</feature>
<protein>
    <submittedName>
        <fullName evidence="7">OmpA family protein</fullName>
    </submittedName>
</protein>
<dbReference type="KEGG" id="jas:FJQ89_10840"/>
<dbReference type="RefSeq" id="WP_141170183.1">
    <property type="nucleotide sequence ID" value="NZ_CP041185.1"/>
</dbReference>